<dbReference type="Gene3D" id="3.40.1710.10">
    <property type="entry name" value="abc type-2 transporter like domain"/>
    <property type="match status" value="1"/>
</dbReference>
<proteinExistence type="predicted"/>
<keyword evidence="8" id="KW-1185">Reference proteome</keyword>
<protein>
    <submittedName>
        <fullName evidence="7">ABC-2 type transport system permease protein</fullName>
    </submittedName>
</protein>
<keyword evidence="2 5" id="KW-0812">Transmembrane</keyword>
<dbReference type="RefSeq" id="WP_074792173.1">
    <property type="nucleotide sequence ID" value="NZ_FNZX01000019.1"/>
</dbReference>
<dbReference type="Pfam" id="PF12698">
    <property type="entry name" value="ABC2_membrane_3"/>
    <property type="match status" value="1"/>
</dbReference>
<evidence type="ECO:0000313" key="8">
    <source>
        <dbReference type="Proteomes" id="UP000182321"/>
    </source>
</evidence>
<accession>A0A1H7LXK8</accession>
<feature type="domain" description="ABC-2 type transporter transmembrane" evidence="6">
    <location>
        <begin position="17"/>
        <end position="376"/>
    </location>
</feature>
<feature type="transmembrane region" description="Helical" evidence="5">
    <location>
        <begin position="299"/>
        <end position="316"/>
    </location>
</feature>
<dbReference type="EMBL" id="FNZX01000019">
    <property type="protein sequence ID" value="SEL03671.1"/>
    <property type="molecule type" value="Genomic_DNA"/>
</dbReference>
<dbReference type="GO" id="GO:0016020">
    <property type="term" value="C:membrane"/>
    <property type="evidence" value="ECO:0007669"/>
    <property type="project" value="UniProtKB-SubCell"/>
</dbReference>
<name>A0A1H7LXK8_9FIRM</name>
<dbReference type="GO" id="GO:0140359">
    <property type="term" value="F:ABC-type transporter activity"/>
    <property type="evidence" value="ECO:0007669"/>
    <property type="project" value="InterPro"/>
</dbReference>
<evidence type="ECO:0000256" key="2">
    <source>
        <dbReference type="ARBA" id="ARBA00022692"/>
    </source>
</evidence>
<feature type="transmembrane region" description="Helical" evidence="5">
    <location>
        <begin position="192"/>
        <end position="212"/>
    </location>
</feature>
<evidence type="ECO:0000256" key="4">
    <source>
        <dbReference type="ARBA" id="ARBA00023136"/>
    </source>
</evidence>
<sequence>MSVFNAILKSTKACLVTIIVYFSVFALFGNISAKATATTKDTMFEDSVVKVAITDNDNSALSQGLVDYLKETQNVVDPQTTSLVEMNDNVRFLIYDYALIIPEDFSERAKAGETEDLLEFVAPGATAPQFLLTEKIRTYMQDVMVYLNSGYSEEEAIALTKENMIKLSDTKATVMDTSDENHRSFYTGMFTFNGYTLLMILCISISSVLGFTKDKDVKNRISVSGMHFKTRNAATIGAVFCLGFVITAAVVLFVAIMGISYTNEKLPFYCIDVFALMLVGIGMAYMISAITTNENIINMVTNMFVLSMSFFCGVFIDLQFLSPAIVKFAHFLPLYWYTATIRLINDTPIDKILGKTFFEYLLIELLFAGLFFAAGLIISKKKEQYAV</sequence>
<keyword evidence="3 5" id="KW-1133">Transmembrane helix</keyword>
<evidence type="ECO:0000313" key="7">
    <source>
        <dbReference type="EMBL" id="SEL03671.1"/>
    </source>
</evidence>
<dbReference type="AlphaFoldDB" id="A0A1H7LXK8"/>
<evidence type="ECO:0000256" key="3">
    <source>
        <dbReference type="ARBA" id="ARBA00022989"/>
    </source>
</evidence>
<dbReference type="PANTHER" id="PTHR43027:SF1">
    <property type="entry name" value="DOXORUBICIN RESISTANCE ABC TRANSPORTER PERMEASE PROTEIN DRRC-RELATED"/>
    <property type="match status" value="1"/>
</dbReference>
<evidence type="ECO:0000256" key="5">
    <source>
        <dbReference type="SAM" id="Phobius"/>
    </source>
</evidence>
<reference evidence="8" key="1">
    <citation type="submission" date="2016-10" db="EMBL/GenBank/DDBJ databases">
        <authorList>
            <person name="Varghese N."/>
        </authorList>
    </citation>
    <scope>NUCLEOTIDE SEQUENCE [LARGE SCALE GENOMIC DNA]</scope>
    <source>
        <strain evidence="8">ACV-9</strain>
    </source>
</reference>
<dbReference type="PANTHER" id="PTHR43027">
    <property type="entry name" value="DOXORUBICIN RESISTANCE ABC TRANSPORTER PERMEASE PROTEIN DRRC-RELATED"/>
    <property type="match status" value="1"/>
</dbReference>
<gene>
    <name evidence="7" type="ORF">SAMN02910377_02479</name>
</gene>
<organism evidence="7 8">
    <name type="scientific">Pseudobutyrivibrio ruminis</name>
    <dbReference type="NCBI Taxonomy" id="46206"/>
    <lineage>
        <taxon>Bacteria</taxon>
        <taxon>Bacillati</taxon>
        <taxon>Bacillota</taxon>
        <taxon>Clostridia</taxon>
        <taxon>Lachnospirales</taxon>
        <taxon>Lachnospiraceae</taxon>
        <taxon>Pseudobutyrivibrio</taxon>
    </lineage>
</organism>
<feature type="transmembrane region" description="Helical" evidence="5">
    <location>
        <begin position="357"/>
        <end position="378"/>
    </location>
</feature>
<dbReference type="InterPro" id="IPR052902">
    <property type="entry name" value="ABC-2_transporter"/>
</dbReference>
<keyword evidence="4 5" id="KW-0472">Membrane</keyword>
<dbReference type="Proteomes" id="UP000182321">
    <property type="component" value="Unassembled WGS sequence"/>
</dbReference>
<feature type="transmembrane region" description="Helical" evidence="5">
    <location>
        <begin position="233"/>
        <end position="260"/>
    </location>
</feature>
<feature type="transmembrane region" description="Helical" evidence="5">
    <location>
        <begin position="266"/>
        <end position="287"/>
    </location>
</feature>
<evidence type="ECO:0000256" key="1">
    <source>
        <dbReference type="ARBA" id="ARBA00004141"/>
    </source>
</evidence>
<dbReference type="InterPro" id="IPR013525">
    <property type="entry name" value="ABC2_TM"/>
</dbReference>
<evidence type="ECO:0000259" key="6">
    <source>
        <dbReference type="Pfam" id="PF12698"/>
    </source>
</evidence>
<comment type="subcellular location">
    <subcellularLocation>
        <location evidence="1">Membrane</location>
        <topology evidence="1">Multi-pass membrane protein</topology>
    </subcellularLocation>
</comment>